<feature type="domain" description="Filamentation induced by cAMP protein Fic-like C-terminal" evidence="3">
    <location>
        <begin position="409"/>
        <end position="457"/>
    </location>
</feature>
<dbReference type="Gene3D" id="3.30.950.30">
    <property type="entry name" value="Schlafen, AAA domain"/>
    <property type="match status" value="1"/>
</dbReference>
<comment type="caution">
    <text evidence="4">The sequence shown here is derived from an EMBL/GenBank/DDBJ whole genome shotgun (WGS) entry which is preliminary data.</text>
</comment>
<sequence length="459" mass="53365">MKEKEHQSIEWKESWQDEYLKWICGYANAYGGTIYIGTDDNGNVVGIDNARELLERIPNKITDTMGIIADVNLLYKGELEYLQIIVDKYPSLISFRGKYYYRSGSTMREITGKELERALLKTQGRTWDGVPLPKLTVSDLKQDAIQLFKDKAVKRGRLTKEEVSVEDTILMDNLHLIDEDGYLIRAAMLAFYKDPEKWVTGSYIKIGYFGKSDSDLVYQDEVHGPLIEQVDKTVDLVYTKYMKALIDYEGVQRIEQFMFHKDAFREILLNAIVHKDYSGCNPIQISVYEDKIYIWNDGEMPPNLDSTDKLFMKHSSKPYNPKLANIFFKSGMIEAWGRGFEKIREACVLYDGPLPEYEINEAGIMVICKACDKYLGLLRNDGQHHGQCDQEGDHDEEQDIMRQIIAFCMEPKTASEIMQKFNLERSYFRRHYLNKMLKTGKLQRTEPDKPKSKNQKYYS</sequence>
<evidence type="ECO:0000313" key="6">
    <source>
        <dbReference type="Proteomes" id="UP000266066"/>
    </source>
</evidence>
<evidence type="ECO:0000259" key="3">
    <source>
        <dbReference type="Pfam" id="PF21247"/>
    </source>
</evidence>
<dbReference type="InterPro" id="IPR038461">
    <property type="entry name" value="Schlafen_AlbA_2_dom_sf"/>
</dbReference>
<dbReference type="Gene3D" id="3.30.565.60">
    <property type="match status" value="1"/>
</dbReference>
<dbReference type="PANTHER" id="PTHR30595:SF6">
    <property type="entry name" value="SCHLAFEN ALBA-2 DOMAIN-CONTAINING PROTEIN"/>
    <property type="match status" value="1"/>
</dbReference>
<keyword evidence="4" id="KW-0378">Hydrolase</keyword>
<dbReference type="PANTHER" id="PTHR30595">
    <property type="entry name" value="GLPR-RELATED TRANSCRIPTIONAL REPRESSOR"/>
    <property type="match status" value="1"/>
</dbReference>
<dbReference type="RefSeq" id="WP_118003596.1">
    <property type="nucleotide sequence ID" value="NZ_QRUJ01000008.1"/>
</dbReference>
<dbReference type="Proteomes" id="UP000266066">
    <property type="component" value="Unassembled WGS sequence"/>
</dbReference>
<dbReference type="EMBL" id="QRUJ01000008">
    <property type="protein sequence ID" value="RGR54384.1"/>
    <property type="molecule type" value="Genomic_DNA"/>
</dbReference>
<dbReference type="InterPro" id="IPR007421">
    <property type="entry name" value="Schlafen_AlbA_2_dom"/>
</dbReference>
<keyword evidence="4" id="KW-0547">Nucleotide-binding</keyword>
<accession>A0A395UYD3</accession>
<dbReference type="Pfam" id="PF13749">
    <property type="entry name" value="HATPase_c_4"/>
    <property type="match status" value="1"/>
</dbReference>
<protein>
    <submittedName>
        <fullName evidence="4">ATP-dependent DNA helicase RecG</fullName>
    </submittedName>
</protein>
<feature type="region of interest" description="Disordered" evidence="1">
    <location>
        <begin position="439"/>
        <end position="459"/>
    </location>
</feature>
<organism evidence="4 6">
    <name type="scientific">Agathobacter rectalis</name>
    <dbReference type="NCBI Taxonomy" id="39491"/>
    <lineage>
        <taxon>Bacteria</taxon>
        <taxon>Bacillati</taxon>
        <taxon>Bacillota</taxon>
        <taxon>Clostridia</taxon>
        <taxon>Lachnospirales</taxon>
        <taxon>Lachnospiraceae</taxon>
        <taxon>Agathobacter</taxon>
    </lineage>
</organism>
<keyword evidence="4" id="KW-0067">ATP-binding</keyword>
<feature type="domain" description="Schlafen AlbA-2" evidence="2">
    <location>
        <begin position="5"/>
        <end position="110"/>
    </location>
</feature>
<evidence type="ECO:0000313" key="5">
    <source>
        <dbReference type="EMBL" id="RGT82709.1"/>
    </source>
</evidence>
<dbReference type="EMBL" id="QRXG01000005">
    <property type="protein sequence ID" value="RGT82709.1"/>
    <property type="molecule type" value="Genomic_DNA"/>
</dbReference>
<dbReference type="InterPro" id="IPR049514">
    <property type="entry name" value="Fic-like_C"/>
</dbReference>
<reference evidence="6 7" key="1">
    <citation type="submission" date="2018-08" db="EMBL/GenBank/DDBJ databases">
        <title>A genome reference for cultivated species of the human gut microbiota.</title>
        <authorList>
            <person name="Zou Y."/>
            <person name="Xue W."/>
            <person name="Luo G."/>
        </authorList>
    </citation>
    <scope>NUCLEOTIDE SEQUENCE [LARGE SCALE GENOMIC DNA]</scope>
    <source>
        <strain evidence="5 7">AF18-16LB</strain>
        <strain evidence="4 6">AF25-15</strain>
    </source>
</reference>
<evidence type="ECO:0000259" key="2">
    <source>
        <dbReference type="Pfam" id="PF04326"/>
    </source>
</evidence>
<evidence type="ECO:0000313" key="7">
    <source>
        <dbReference type="Proteomes" id="UP000284296"/>
    </source>
</evidence>
<dbReference type="Pfam" id="PF21247">
    <property type="entry name" value="Fic-like_C"/>
    <property type="match status" value="1"/>
</dbReference>
<dbReference type="Proteomes" id="UP000284296">
    <property type="component" value="Unassembled WGS sequence"/>
</dbReference>
<evidence type="ECO:0000313" key="4">
    <source>
        <dbReference type="EMBL" id="RGR54384.1"/>
    </source>
</evidence>
<name>A0A395UYD3_9FIRM</name>
<dbReference type="AlphaFoldDB" id="A0A395UYD3"/>
<evidence type="ECO:0000256" key="1">
    <source>
        <dbReference type="SAM" id="MobiDB-lite"/>
    </source>
</evidence>
<dbReference type="Pfam" id="PF04326">
    <property type="entry name" value="SLFN_AlbA_2"/>
    <property type="match status" value="1"/>
</dbReference>
<gene>
    <name evidence="5" type="ORF">DWX06_04510</name>
    <name evidence="4" type="ORF">DWY38_09190</name>
</gene>
<dbReference type="InterPro" id="IPR038475">
    <property type="entry name" value="RecG_C_sf"/>
</dbReference>
<dbReference type="GO" id="GO:0004386">
    <property type="term" value="F:helicase activity"/>
    <property type="evidence" value="ECO:0007669"/>
    <property type="project" value="UniProtKB-KW"/>
</dbReference>
<keyword evidence="4" id="KW-0347">Helicase</keyword>
<proteinExistence type="predicted"/>